<proteinExistence type="predicted"/>
<dbReference type="Proteomes" id="UP000325440">
    <property type="component" value="Unassembled WGS sequence"/>
</dbReference>
<evidence type="ECO:0000313" key="1">
    <source>
        <dbReference type="EMBL" id="VVC30710.1"/>
    </source>
</evidence>
<gene>
    <name evidence="1" type="ORF">CINCED_3A018895</name>
</gene>
<protein>
    <submittedName>
        <fullName evidence="1">Uncharacterized protein</fullName>
    </submittedName>
</protein>
<organism evidence="1 2">
    <name type="scientific">Cinara cedri</name>
    <dbReference type="NCBI Taxonomy" id="506608"/>
    <lineage>
        <taxon>Eukaryota</taxon>
        <taxon>Metazoa</taxon>
        <taxon>Ecdysozoa</taxon>
        <taxon>Arthropoda</taxon>
        <taxon>Hexapoda</taxon>
        <taxon>Insecta</taxon>
        <taxon>Pterygota</taxon>
        <taxon>Neoptera</taxon>
        <taxon>Paraneoptera</taxon>
        <taxon>Hemiptera</taxon>
        <taxon>Sternorrhyncha</taxon>
        <taxon>Aphidomorpha</taxon>
        <taxon>Aphidoidea</taxon>
        <taxon>Aphididae</taxon>
        <taxon>Lachninae</taxon>
        <taxon>Cinara</taxon>
    </lineage>
</organism>
<sequence>MNFINLDDSLKDQVVYGIKDINIKMHWLSEMKLIFKKSVELCLSMEAADKDVPKW</sequence>
<dbReference type="OrthoDB" id="6621134at2759"/>
<name>A0A5E4MMY4_9HEMI</name>
<dbReference type="EMBL" id="CABPRJ010000533">
    <property type="protein sequence ID" value="VVC30710.1"/>
    <property type="molecule type" value="Genomic_DNA"/>
</dbReference>
<evidence type="ECO:0000313" key="2">
    <source>
        <dbReference type="Proteomes" id="UP000325440"/>
    </source>
</evidence>
<dbReference type="AlphaFoldDB" id="A0A5E4MMY4"/>
<reference evidence="1 2" key="1">
    <citation type="submission" date="2019-08" db="EMBL/GenBank/DDBJ databases">
        <authorList>
            <person name="Alioto T."/>
            <person name="Alioto T."/>
            <person name="Gomez Garrido J."/>
        </authorList>
    </citation>
    <scope>NUCLEOTIDE SEQUENCE [LARGE SCALE GENOMIC DNA]</scope>
</reference>
<accession>A0A5E4MMY4</accession>
<keyword evidence="2" id="KW-1185">Reference proteome</keyword>